<evidence type="ECO:0000313" key="1">
    <source>
        <dbReference type="EMBL" id="MDB7908656.1"/>
    </source>
</evidence>
<dbReference type="AlphaFoldDB" id="A0AAW6CBP4"/>
<evidence type="ECO:0000313" key="2">
    <source>
        <dbReference type="Proteomes" id="UP001211006"/>
    </source>
</evidence>
<accession>A0AAW6CBP4</accession>
<dbReference type="EMBL" id="JAQLWO010000039">
    <property type="protein sequence ID" value="MDB7908656.1"/>
    <property type="molecule type" value="Genomic_DNA"/>
</dbReference>
<organism evidence="1 2">
    <name type="scientific">Flavonifractor plautii</name>
    <name type="common">Fusobacterium plautii</name>
    <dbReference type="NCBI Taxonomy" id="292800"/>
    <lineage>
        <taxon>Bacteria</taxon>
        <taxon>Bacillati</taxon>
        <taxon>Bacillota</taxon>
        <taxon>Clostridia</taxon>
        <taxon>Eubacteriales</taxon>
        <taxon>Oscillospiraceae</taxon>
        <taxon>Flavonifractor</taxon>
    </lineage>
</organism>
<sequence length="203" mass="22779">MSKLGTALAFLAGAALGGVSAWYVAKTRYDELSEQEIDSAKQAFYAREQQLKEEIAALKEHLAKEDEPEEAPKTVLAANKNQEKGDINDYAKMVSRVGYSRTSVPPKPEHEVEAPYVISPKEFGEMDGYTQISLTYFDDGILSDENGVIIDEPEDIVGDALNHFGEYEEDSVFVRSDPKRCDYEILRDLRSYAEFRSTLPPKI</sequence>
<reference evidence="1" key="1">
    <citation type="submission" date="2023-01" db="EMBL/GenBank/DDBJ databases">
        <title>Human gut microbiome strain richness.</title>
        <authorList>
            <person name="Chen-Liaw A."/>
        </authorList>
    </citation>
    <scope>NUCLEOTIDE SEQUENCE</scope>
    <source>
        <strain evidence="1">2225st1_A6_2225SCRN_200828</strain>
    </source>
</reference>
<name>A0AAW6CBP4_FLAPL</name>
<proteinExistence type="predicted"/>
<dbReference type="RefSeq" id="WP_024723719.1">
    <property type="nucleotide sequence ID" value="NZ_JADMVW010000041.1"/>
</dbReference>
<dbReference type="Proteomes" id="UP001211006">
    <property type="component" value="Unassembled WGS sequence"/>
</dbReference>
<comment type="caution">
    <text evidence="1">The sequence shown here is derived from an EMBL/GenBank/DDBJ whole genome shotgun (WGS) entry which is preliminary data.</text>
</comment>
<gene>
    <name evidence="1" type="ORF">PND83_21975</name>
</gene>
<protein>
    <submittedName>
        <fullName evidence="1">Uncharacterized protein</fullName>
    </submittedName>
</protein>